<dbReference type="AlphaFoldDB" id="A0A8F9TV55"/>
<dbReference type="Pfam" id="PF07589">
    <property type="entry name" value="PEP-CTERM"/>
    <property type="match status" value="1"/>
</dbReference>
<feature type="chain" id="PRO_5034524510" evidence="1">
    <location>
        <begin position="32"/>
        <end position="224"/>
    </location>
</feature>
<evidence type="ECO:0000256" key="1">
    <source>
        <dbReference type="SAM" id="SignalP"/>
    </source>
</evidence>
<evidence type="ECO:0000313" key="4">
    <source>
        <dbReference type="Proteomes" id="UP000825051"/>
    </source>
</evidence>
<gene>
    <name evidence="3" type="ORF">K0B96_15540</name>
</gene>
<dbReference type="InterPro" id="IPR013424">
    <property type="entry name" value="Ice-binding_C"/>
</dbReference>
<keyword evidence="1" id="KW-0732">Signal</keyword>
<reference evidence="3" key="1">
    <citation type="submission" date="2021-08" db="EMBL/GenBank/DDBJ databases">
        <title>Genome of a novel bacterium of the phylum Verrucomicrobia, Oleiharenicola sp. KSB-15.</title>
        <authorList>
            <person name="Chung J.-H."/>
            <person name="Ahn J.-H."/>
            <person name="Yoon Y."/>
            <person name="Kim D.-Y."/>
            <person name="An S.-H."/>
            <person name="Park I."/>
            <person name="Yeon J."/>
        </authorList>
    </citation>
    <scope>NUCLEOTIDE SEQUENCE</scope>
    <source>
        <strain evidence="3">KSB-15</strain>
    </source>
</reference>
<dbReference type="Proteomes" id="UP000825051">
    <property type="component" value="Chromosome"/>
</dbReference>
<dbReference type="EMBL" id="CP080507">
    <property type="protein sequence ID" value="QYM78695.1"/>
    <property type="molecule type" value="Genomic_DNA"/>
</dbReference>
<name>A0A8F9TV55_9BACT</name>
<feature type="signal peptide" evidence="1">
    <location>
        <begin position="1"/>
        <end position="31"/>
    </location>
</feature>
<proteinExistence type="predicted"/>
<feature type="domain" description="Ice-binding protein C-terminal" evidence="2">
    <location>
        <begin position="197"/>
        <end position="221"/>
    </location>
</feature>
<protein>
    <submittedName>
        <fullName evidence="3">PEP-CTERM sorting domain-containing protein</fullName>
    </submittedName>
</protein>
<evidence type="ECO:0000259" key="2">
    <source>
        <dbReference type="Pfam" id="PF07589"/>
    </source>
</evidence>
<accession>A0A8F9TV55</accession>
<sequence>MKMIALVPCSRKAAASLVALIAFTLAATTRAQGVYLTFTGGHGSEVKISWSSPIVYTLTGSTGIGAVNPTFVFQSVTTSSAIFSTQGAVGGVAPTYTSTGAGSSDGTQTINTFFASNFNFNTVHPDDVVFYATTDTANTLLTAGDVFTLSAGSLRYDGSPTTSAGYMGALPADGYYNTFIADGNNTYYQNLGSGASAIPEPSTYAMMAGAAILGFAVWRRRARA</sequence>
<dbReference type="KEGG" id="ole:K0B96_15540"/>
<dbReference type="NCBIfam" id="TIGR02595">
    <property type="entry name" value="PEP_CTERM"/>
    <property type="match status" value="1"/>
</dbReference>
<organism evidence="3 4">
    <name type="scientific">Horticoccus luteus</name>
    <dbReference type="NCBI Taxonomy" id="2862869"/>
    <lineage>
        <taxon>Bacteria</taxon>
        <taxon>Pseudomonadati</taxon>
        <taxon>Verrucomicrobiota</taxon>
        <taxon>Opitutia</taxon>
        <taxon>Opitutales</taxon>
        <taxon>Opitutaceae</taxon>
        <taxon>Horticoccus</taxon>
    </lineage>
</organism>
<keyword evidence="4" id="KW-1185">Reference proteome</keyword>
<evidence type="ECO:0000313" key="3">
    <source>
        <dbReference type="EMBL" id="QYM78695.1"/>
    </source>
</evidence>